<reference evidence="3" key="1">
    <citation type="submission" date="2022-11" db="UniProtKB">
        <authorList>
            <consortium name="WormBaseParasite"/>
        </authorList>
    </citation>
    <scope>IDENTIFICATION</scope>
</reference>
<organism evidence="2 3">
    <name type="scientific">Ditylenchus dipsaci</name>
    <dbReference type="NCBI Taxonomy" id="166011"/>
    <lineage>
        <taxon>Eukaryota</taxon>
        <taxon>Metazoa</taxon>
        <taxon>Ecdysozoa</taxon>
        <taxon>Nematoda</taxon>
        <taxon>Chromadorea</taxon>
        <taxon>Rhabditida</taxon>
        <taxon>Tylenchina</taxon>
        <taxon>Tylenchomorpha</taxon>
        <taxon>Sphaerularioidea</taxon>
        <taxon>Anguinidae</taxon>
        <taxon>Anguininae</taxon>
        <taxon>Ditylenchus</taxon>
    </lineage>
</organism>
<feature type="region of interest" description="Disordered" evidence="1">
    <location>
        <begin position="43"/>
        <end position="70"/>
    </location>
</feature>
<evidence type="ECO:0000313" key="3">
    <source>
        <dbReference type="WBParaSite" id="jg16540"/>
    </source>
</evidence>
<dbReference type="Proteomes" id="UP000887574">
    <property type="component" value="Unplaced"/>
</dbReference>
<dbReference type="AlphaFoldDB" id="A0A915D6F4"/>
<proteinExistence type="predicted"/>
<evidence type="ECO:0000313" key="2">
    <source>
        <dbReference type="Proteomes" id="UP000887574"/>
    </source>
</evidence>
<name>A0A915D6F4_9BILA</name>
<dbReference type="WBParaSite" id="jg16540">
    <property type="protein sequence ID" value="jg16540"/>
    <property type="gene ID" value="jg16540"/>
</dbReference>
<protein>
    <submittedName>
        <fullName evidence="3">Uncharacterized protein</fullName>
    </submittedName>
</protein>
<sequence length="70" mass="8058">MTESSLLKRWDVEDACELVGDMNREIRRQYALKNAGGSLVDPMKNLLNSSNKEDSKQEHDNWISSFQNTL</sequence>
<evidence type="ECO:0000256" key="1">
    <source>
        <dbReference type="SAM" id="MobiDB-lite"/>
    </source>
</evidence>
<feature type="compositionally biased region" description="Basic and acidic residues" evidence="1">
    <location>
        <begin position="51"/>
        <end position="61"/>
    </location>
</feature>
<keyword evidence="2" id="KW-1185">Reference proteome</keyword>
<accession>A0A915D6F4</accession>